<dbReference type="EMBL" id="MEZK01000027">
    <property type="protein sequence ID" value="OGD62023.1"/>
    <property type="molecule type" value="Genomic_DNA"/>
</dbReference>
<reference evidence="6 7" key="1">
    <citation type="journal article" date="2016" name="Nat. Commun.">
        <title>Thousands of microbial genomes shed light on interconnected biogeochemical processes in an aquifer system.</title>
        <authorList>
            <person name="Anantharaman K."/>
            <person name="Brown C.T."/>
            <person name="Hug L.A."/>
            <person name="Sharon I."/>
            <person name="Castelle C.J."/>
            <person name="Probst A.J."/>
            <person name="Thomas B.C."/>
            <person name="Singh A."/>
            <person name="Wilkins M.J."/>
            <person name="Karaoz U."/>
            <person name="Brodie E.L."/>
            <person name="Williams K.H."/>
            <person name="Hubbard S.S."/>
            <person name="Banfield J.F."/>
        </authorList>
    </citation>
    <scope>NUCLEOTIDE SEQUENCE [LARGE SCALE GENOMIC DNA]</scope>
</reference>
<keyword evidence="3 5" id="KW-1133">Transmembrane helix</keyword>
<dbReference type="Proteomes" id="UP000177006">
    <property type="component" value="Unassembled WGS sequence"/>
</dbReference>
<dbReference type="PANTHER" id="PTHR43847:SF1">
    <property type="entry name" value="BLL3993 PROTEIN"/>
    <property type="match status" value="1"/>
</dbReference>
<evidence type="ECO:0000256" key="4">
    <source>
        <dbReference type="ARBA" id="ARBA00023136"/>
    </source>
</evidence>
<dbReference type="AlphaFoldDB" id="A0A1F5E3S1"/>
<dbReference type="Gene3D" id="1.20.120.1630">
    <property type="match status" value="1"/>
</dbReference>
<proteinExistence type="predicted"/>
<dbReference type="InterPro" id="IPR007318">
    <property type="entry name" value="Phopholipid_MeTrfase"/>
</dbReference>
<keyword evidence="2 5" id="KW-0812">Transmembrane</keyword>
<name>A0A1F5E3S1_9BACT</name>
<evidence type="ECO:0000256" key="3">
    <source>
        <dbReference type="ARBA" id="ARBA00022989"/>
    </source>
</evidence>
<feature type="transmembrane region" description="Helical" evidence="5">
    <location>
        <begin position="90"/>
        <end position="121"/>
    </location>
</feature>
<dbReference type="GO" id="GO:0012505">
    <property type="term" value="C:endomembrane system"/>
    <property type="evidence" value="ECO:0007669"/>
    <property type="project" value="UniProtKB-SubCell"/>
</dbReference>
<protein>
    <recommendedName>
        <fullName evidence="8">Isoprenylcysteine carboxylmethyltransferase family protein</fullName>
    </recommendedName>
</protein>
<feature type="transmembrane region" description="Helical" evidence="5">
    <location>
        <begin position="12"/>
        <end position="30"/>
    </location>
</feature>
<comment type="caution">
    <text evidence="6">The sequence shown here is derived from an EMBL/GenBank/DDBJ whole genome shotgun (WGS) entry which is preliminary data.</text>
</comment>
<gene>
    <name evidence="6" type="ORF">A2160_00460</name>
</gene>
<evidence type="ECO:0000256" key="2">
    <source>
        <dbReference type="ARBA" id="ARBA00022692"/>
    </source>
</evidence>
<dbReference type="Pfam" id="PF04191">
    <property type="entry name" value="PEMT"/>
    <property type="match status" value="1"/>
</dbReference>
<feature type="transmembrane region" description="Helical" evidence="5">
    <location>
        <begin position="42"/>
        <end position="63"/>
    </location>
</feature>
<sequence>MKLVELVREFFLNLLIPFIYLGYAILLVVFKEGNLPFSSPILNYLVFIAFIVGASLWLFSYFYRHPSVNFYPTAKELVTTGPYRLLRHPIYSGVALTFLSLSLLVQSWPAFWYALVVILPVNFGRARWEEKIFTEAFAEKYRRYQKETLF</sequence>
<evidence type="ECO:0008006" key="8">
    <source>
        <dbReference type="Google" id="ProtNLM"/>
    </source>
</evidence>
<dbReference type="STRING" id="1797457.A2160_00460"/>
<keyword evidence="4 5" id="KW-0472">Membrane</keyword>
<evidence type="ECO:0000256" key="5">
    <source>
        <dbReference type="SAM" id="Phobius"/>
    </source>
</evidence>
<accession>A0A1F5E3S1</accession>
<evidence type="ECO:0000313" key="7">
    <source>
        <dbReference type="Proteomes" id="UP000177006"/>
    </source>
</evidence>
<evidence type="ECO:0000313" key="6">
    <source>
        <dbReference type="EMBL" id="OGD62023.1"/>
    </source>
</evidence>
<dbReference type="InterPro" id="IPR052527">
    <property type="entry name" value="Metal_cation-efflux_comp"/>
</dbReference>
<evidence type="ECO:0000256" key="1">
    <source>
        <dbReference type="ARBA" id="ARBA00004127"/>
    </source>
</evidence>
<dbReference type="PANTHER" id="PTHR43847">
    <property type="entry name" value="BLL3993 PROTEIN"/>
    <property type="match status" value="1"/>
</dbReference>
<comment type="subcellular location">
    <subcellularLocation>
        <location evidence="1">Endomembrane system</location>
        <topology evidence="1">Multi-pass membrane protein</topology>
    </subcellularLocation>
</comment>
<organism evidence="6 7">
    <name type="scientific">Candidatus Beckwithbacteria bacterium RBG_13_42_9</name>
    <dbReference type="NCBI Taxonomy" id="1797457"/>
    <lineage>
        <taxon>Bacteria</taxon>
        <taxon>Candidatus Beckwithiibacteriota</taxon>
    </lineage>
</organism>